<accession>A0A2A2HZ71</accession>
<comment type="similarity">
    <text evidence="6">Belongs to the binding-protein-dependent transport system permease family.</text>
</comment>
<evidence type="ECO:0000313" key="9">
    <source>
        <dbReference type="Proteomes" id="UP000218332"/>
    </source>
</evidence>
<feature type="transmembrane region" description="Helical" evidence="6">
    <location>
        <begin position="145"/>
        <end position="167"/>
    </location>
</feature>
<comment type="subcellular location">
    <subcellularLocation>
        <location evidence="1 6">Cell membrane</location>
        <topology evidence="1 6">Multi-pass membrane protein</topology>
    </subcellularLocation>
</comment>
<evidence type="ECO:0000256" key="4">
    <source>
        <dbReference type="ARBA" id="ARBA00022989"/>
    </source>
</evidence>
<keyword evidence="9" id="KW-1185">Reference proteome</keyword>
<keyword evidence="5 6" id="KW-0472">Membrane</keyword>
<name>A0A2A2HZ71_9GAMM</name>
<reference evidence="8 9" key="1">
    <citation type="submission" date="2017-07" db="EMBL/GenBank/DDBJ databases">
        <title>Tamlnaduibacter salinus (Mi-7) genome sequencing.</title>
        <authorList>
            <person name="Verma A."/>
            <person name="Krishnamurthi S."/>
        </authorList>
    </citation>
    <scope>NUCLEOTIDE SEQUENCE [LARGE SCALE GENOMIC DNA]</scope>
    <source>
        <strain evidence="8 9">Mi-7</strain>
    </source>
</reference>
<evidence type="ECO:0000256" key="1">
    <source>
        <dbReference type="ARBA" id="ARBA00004651"/>
    </source>
</evidence>
<dbReference type="PANTHER" id="PTHR30177">
    <property type="entry name" value="GLYCINE BETAINE/L-PROLINE TRANSPORT SYSTEM PERMEASE PROTEIN PROW"/>
    <property type="match status" value="1"/>
</dbReference>
<sequence length="356" mass="37326">MPGTGHGPVDGIGIGLALAISLGLAGVALLALLPVAPRDAFITVLLTALLVSVPFLLDHFITRKMADAGPYARAGIGGGLWCLLFLLVLMLGESLKYARWRRLWQPLILVITLGAWGLVVSQGRLDALALVREFQARPGPFMEALSAHLLLAIGSVLVSLLIGFLLAVSGLHRPRWRSLVLNTVSFLQTIPSLALFGLLIAPLSLLVDAVPALKAFGISGIGWAPAFLALVAYSLLPMVRNTHVALTGVASDVLDAAQAMGMNGWQRFVQVRLPLAMPVVLEGIRITTIQAIGLTAVAALVGAGGFGTFIFQGLGQAAMDLVMLGALPTIALALIADTVFGGLTRWLAPPGQEPTR</sequence>
<dbReference type="GO" id="GO:0055085">
    <property type="term" value="P:transmembrane transport"/>
    <property type="evidence" value="ECO:0007669"/>
    <property type="project" value="InterPro"/>
</dbReference>
<dbReference type="GO" id="GO:0005886">
    <property type="term" value="C:plasma membrane"/>
    <property type="evidence" value="ECO:0007669"/>
    <property type="project" value="UniProtKB-SubCell"/>
</dbReference>
<dbReference type="InterPro" id="IPR051204">
    <property type="entry name" value="ABC_transp_perm/SBD"/>
</dbReference>
<dbReference type="InterPro" id="IPR035906">
    <property type="entry name" value="MetI-like_sf"/>
</dbReference>
<dbReference type="GO" id="GO:0031460">
    <property type="term" value="P:glycine betaine transport"/>
    <property type="evidence" value="ECO:0007669"/>
    <property type="project" value="TreeGrafter"/>
</dbReference>
<dbReference type="PROSITE" id="PS50928">
    <property type="entry name" value="ABC_TM1"/>
    <property type="match status" value="1"/>
</dbReference>
<feature type="transmembrane region" description="Helical" evidence="6">
    <location>
        <begin position="12"/>
        <end position="33"/>
    </location>
</feature>
<keyword evidence="2 6" id="KW-0813">Transport</keyword>
<evidence type="ECO:0000256" key="2">
    <source>
        <dbReference type="ARBA" id="ARBA00022448"/>
    </source>
</evidence>
<gene>
    <name evidence="8" type="ORF">CF392_13545</name>
</gene>
<dbReference type="EMBL" id="NMPM01000088">
    <property type="protein sequence ID" value="PAV24961.1"/>
    <property type="molecule type" value="Genomic_DNA"/>
</dbReference>
<organism evidence="8 9">
    <name type="scientific">Tamilnaduibacter salinus</name>
    <dbReference type="NCBI Taxonomy" id="1484056"/>
    <lineage>
        <taxon>Bacteria</taxon>
        <taxon>Pseudomonadati</taxon>
        <taxon>Pseudomonadota</taxon>
        <taxon>Gammaproteobacteria</taxon>
        <taxon>Pseudomonadales</taxon>
        <taxon>Marinobacteraceae</taxon>
        <taxon>Tamilnaduibacter</taxon>
    </lineage>
</organism>
<comment type="caution">
    <text evidence="8">The sequence shown here is derived from an EMBL/GenBank/DDBJ whole genome shotgun (WGS) entry which is preliminary data.</text>
</comment>
<dbReference type="CDD" id="cd06261">
    <property type="entry name" value="TM_PBP2"/>
    <property type="match status" value="1"/>
</dbReference>
<proteinExistence type="inferred from homology"/>
<keyword evidence="3 6" id="KW-0812">Transmembrane</keyword>
<feature type="domain" description="ABC transmembrane type-1" evidence="7">
    <location>
        <begin position="145"/>
        <end position="340"/>
    </location>
</feature>
<feature type="transmembrane region" description="Helical" evidence="6">
    <location>
        <begin position="326"/>
        <end position="348"/>
    </location>
</feature>
<feature type="transmembrane region" description="Helical" evidence="6">
    <location>
        <begin position="103"/>
        <end position="125"/>
    </location>
</feature>
<dbReference type="SUPFAM" id="SSF161098">
    <property type="entry name" value="MetI-like"/>
    <property type="match status" value="1"/>
</dbReference>
<feature type="transmembrane region" description="Helical" evidence="6">
    <location>
        <begin position="73"/>
        <end position="91"/>
    </location>
</feature>
<evidence type="ECO:0000256" key="3">
    <source>
        <dbReference type="ARBA" id="ARBA00022692"/>
    </source>
</evidence>
<protein>
    <submittedName>
        <fullName evidence="8">ABC transporter permease</fullName>
    </submittedName>
</protein>
<keyword evidence="4 6" id="KW-1133">Transmembrane helix</keyword>
<feature type="transmembrane region" description="Helical" evidence="6">
    <location>
        <begin position="40"/>
        <end position="61"/>
    </location>
</feature>
<evidence type="ECO:0000313" key="8">
    <source>
        <dbReference type="EMBL" id="PAV24961.1"/>
    </source>
</evidence>
<dbReference type="InterPro" id="IPR000515">
    <property type="entry name" value="MetI-like"/>
</dbReference>
<evidence type="ECO:0000259" key="7">
    <source>
        <dbReference type="PROSITE" id="PS50928"/>
    </source>
</evidence>
<dbReference type="AlphaFoldDB" id="A0A2A2HZ71"/>
<dbReference type="Proteomes" id="UP000218332">
    <property type="component" value="Unassembled WGS sequence"/>
</dbReference>
<feature type="transmembrane region" description="Helical" evidence="6">
    <location>
        <begin position="179"/>
        <end position="203"/>
    </location>
</feature>
<feature type="transmembrane region" description="Helical" evidence="6">
    <location>
        <begin position="291"/>
        <end position="314"/>
    </location>
</feature>
<evidence type="ECO:0000256" key="5">
    <source>
        <dbReference type="ARBA" id="ARBA00023136"/>
    </source>
</evidence>
<evidence type="ECO:0000256" key="6">
    <source>
        <dbReference type="RuleBase" id="RU363032"/>
    </source>
</evidence>
<dbReference type="Pfam" id="PF00528">
    <property type="entry name" value="BPD_transp_1"/>
    <property type="match status" value="1"/>
</dbReference>
<dbReference type="PANTHER" id="PTHR30177:SF30">
    <property type="entry name" value="GLYCINE BETAINE UPTAKE SYSTEM PERMEASE PROTEIN YEHY"/>
    <property type="match status" value="1"/>
</dbReference>
<dbReference type="Gene3D" id="1.10.3720.10">
    <property type="entry name" value="MetI-like"/>
    <property type="match status" value="1"/>
</dbReference>
<feature type="transmembrane region" description="Helical" evidence="6">
    <location>
        <begin position="215"/>
        <end position="236"/>
    </location>
</feature>